<dbReference type="OrthoDB" id="9766816at2"/>
<dbReference type="Gene3D" id="3.30.9.10">
    <property type="entry name" value="D-Amino Acid Oxidase, subunit A, domain 2"/>
    <property type="match status" value="1"/>
</dbReference>
<reference evidence="5 6" key="1">
    <citation type="submission" date="2019-01" db="EMBL/GenBank/DDBJ databases">
        <title>Ktedonosporobacter rubrisoli SCAWS-G2.</title>
        <authorList>
            <person name="Huang Y."/>
            <person name="Yan B."/>
        </authorList>
    </citation>
    <scope>NUCLEOTIDE SEQUENCE [LARGE SCALE GENOMIC DNA]</scope>
    <source>
        <strain evidence="5 6">SCAWS-G2</strain>
    </source>
</reference>
<dbReference type="RefSeq" id="WP_129889097.1">
    <property type="nucleotide sequence ID" value="NZ_CP035758.1"/>
</dbReference>
<evidence type="ECO:0000256" key="2">
    <source>
        <dbReference type="ARBA" id="ARBA00022630"/>
    </source>
</evidence>
<protein>
    <recommendedName>
        <fullName evidence="4">FAD-binding domain-containing protein</fullName>
    </recommendedName>
</protein>
<dbReference type="GO" id="GO:0016709">
    <property type="term" value="F:oxidoreductase activity, acting on paired donors, with incorporation or reduction of molecular oxygen, NAD(P)H as one donor, and incorporation of one atom of oxygen"/>
    <property type="evidence" value="ECO:0007669"/>
    <property type="project" value="UniProtKB-ARBA"/>
</dbReference>
<keyword evidence="3" id="KW-0274">FAD</keyword>
<dbReference type="InterPro" id="IPR002938">
    <property type="entry name" value="FAD-bd"/>
</dbReference>
<gene>
    <name evidence="5" type="ORF">EPA93_19410</name>
</gene>
<dbReference type="PRINTS" id="PR00420">
    <property type="entry name" value="RNGMNOXGNASE"/>
</dbReference>
<dbReference type="EMBL" id="CP035758">
    <property type="protein sequence ID" value="QBD78044.1"/>
    <property type="molecule type" value="Genomic_DNA"/>
</dbReference>
<keyword evidence="6" id="KW-1185">Reference proteome</keyword>
<evidence type="ECO:0000313" key="5">
    <source>
        <dbReference type="EMBL" id="QBD78044.1"/>
    </source>
</evidence>
<dbReference type="KEGG" id="kbs:EPA93_19410"/>
<dbReference type="PANTHER" id="PTHR43004">
    <property type="entry name" value="TRK SYSTEM POTASSIUM UPTAKE PROTEIN"/>
    <property type="match status" value="1"/>
</dbReference>
<name>A0A4P6JRQ9_KTERU</name>
<dbReference type="Proteomes" id="UP000290365">
    <property type="component" value="Chromosome"/>
</dbReference>
<organism evidence="5 6">
    <name type="scientific">Ktedonosporobacter rubrisoli</name>
    <dbReference type="NCBI Taxonomy" id="2509675"/>
    <lineage>
        <taxon>Bacteria</taxon>
        <taxon>Bacillati</taxon>
        <taxon>Chloroflexota</taxon>
        <taxon>Ktedonobacteria</taxon>
        <taxon>Ktedonobacterales</taxon>
        <taxon>Ktedonosporobacteraceae</taxon>
        <taxon>Ktedonosporobacter</taxon>
    </lineage>
</organism>
<evidence type="ECO:0000256" key="3">
    <source>
        <dbReference type="ARBA" id="ARBA00022827"/>
    </source>
</evidence>
<dbReference type="Pfam" id="PF01494">
    <property type="entry name" value="FAD_binding_3"/>
    <property type="match status" value="1"/>
</dbReference>
<dbReference type="AlphaFoldDB" id="A0A4P6JRQ9"/>
<dbReference type="InterPro" id="IPR050641">
    <property type="entry name" value="RIFMO-like"/>
</dbReference>
<accession>A0A4P6JRQ9</accession>
<dbReference type="Gene3D" id="3.40.30.120">
    <property type="match status" value="1"/>
</dbReference>
<proteinExistence type="predicted"/>
<dbReference type="Pfam" id="PF21274">
    <property type="entry name" value="Rng_hyd_C"/>
    <property type="match status" value="1"/>
</dbReference>
<dbReference type="GO" id="GO:0071949">
    <property type="term" value="F:FAD binding"/>
    <property type="evidence" value="ECO:0007669"/>
    <property type="project" value="InterPro"/>
</dbReference>
<keyword evidence="2" id="KW-0285">Flavoprotein</keyword>
<sequence length="553" mass="61187">MDITQQKALHYDEHIPVLIVGGGLIGLSQALFLQHQGVPFMLVERHAGTSILPRARGVHFRSMELYREIGLDQEIYRVGATTIKQGHFGGLRVGETLISAQAQQINLKTPGYMDKEIAPASFCFCPQDELEPVLLKAARARGGDIRFSTEMLSFEQDKEGVTAVLCERTTGKQFVVRADYMIAADGARSPIRRALKISTSGQGTLEHYLNIYFMADLSELVKGRTFSQCFIENEHVRGLFIALNNTDRWAFHLSYDPHKGEKPEDFPVERCIELLKRAIGVSEIAIEIKQISPWESAVHIADSYQQGRILLTGDAAHLMPPWGALGGTTGIADAHNLAWKLAAVYKGLASPTLLTTYEAERRPIACICGKQAALGTDIFTRYGVATENNAEDLKQLINPFLLIVGYQYRSRAIIANASAETNTDSLTLTGEQGTRVPHVWLRHEDTLVSTLDLSDKRFVLLTDEKGQAWCEVARALAERQGLPLRAYRIGPEGDLQDEGNKWQAAVGSRDGEALLLRPDGFVAWRSTQETPVTEESLAQVLKQLLGYQASSAQ</sequence>
<dbReference type="SUPFAM" id="SSF51905">
    <property type="entry name" value="FAD/NAD(P)-binding domain"/>
    <property type="match status" value="1"/>
</dbReference>
<evidence type="ECO:0000313" key="6">
    <source>
        <dbReference type="Proteomes" id="UP000290365"/>
    </source>
</evidence>
<comment type="cofactor">
    <cofactor evidence="1">
        <name>FAD</name>
        <dbReference type="ChEBI" id="CHEBI:57692"/>
    </cofactor>
</comment>
<evidence type="ECO:0000259" key="4">
    <source>
        <dbReference type="Pfam" id="PF01494"/>
    </source>
</evidence>
<evidence type="ECO:0000256" key="1">
    <source>
        <dbReference type="ARBA" id="ARBA00001974"/>
    </source>
</evidence>
<feature type="domain" description="FAD-binding" evidence="4">
    <location>
        <begin position="15"/>
        <end position="365"/>
    </location>
</feature>
<dbReference type="InterPro" id="IPR036188">
    <property type="entry name" value="FAD/NAD-bd_sf"/>
</dbReference>
<dbReference type="Gene3D" id="3.50.50.60">
    <property type="entry name" value="FAD/NAD(P)-binding domain"/>
    <property type="match status" value="1"/>
</dbReference>
<dbReference type="PANTHER" id="PTHR43004:SF19">
    <property type="entry name" value="BINDING MONOOXYGENASE, PUTATIVE (JCVI)-RELATED"/>
    <property type="match status" value="1"/>
</dbReference>